<sequence>MAEPLSRTILDVVGAREISPGVFESQSDPEEMGNARAIAYGGCALGVAAMAAHQHLPDGHRLYSMAGNYLGPALTDRKLLCRVQDIRNTRTFTTRLVTVSQEQNDGSERSSLVTLLDFQKIEPASLFTYSKPPSHKYKNAESYSDFPTRRDKALTEDKITPQMAALHAKSFGLMSRMFDSRPCDEGIVAQTMSGMIKDTPTTQDHLPLTDRTSADWWRCRTSLSTRADNASTLAFIMDGAVSFIPLTHQRMFLDDAGACSSLDFSMRIFTNELDLTKWHLREWKTISGAVGRTYSESQLWDENGVMVASMTQASIMRPKAVPKSKL</sequence>
<name>A0A8K0LDW8_9PEZI</name>
<dbReference type="Proteomes" id="UP000809789">
    <property type="component" value="Unassembled WGS sequence"/>
</dbReference>
<evidence type="ECO:0000313" key="6">
    <source>
        <dbReference type="Proteomes" id="UP000809789"/>
    </source>
</evidence>
<dbReference type="PANTHER" id="PTHR11066">
    <property type="entry name" value="ACYL-COA THIOESTERASE"/>
    <property type="match status" value="1"/>
</dbReference>
<gene>
    <name evidence="5" type="ORF">KVT40_002047</name>
</gene>
<dbReference type="InterPro" id="IPR049449">
    <property type="entry name" value="TesB_ACOT8-like_N"/>
</dbReference>
<dbReference type="Gene3D" id="2.40.160.210">
    <property type="entry name" value="Acyl-CoA thioesterase, double hotdog domain"/>
    <property type="match status" value="1"/>
</dbReference>
<protein>
    <submittedName>
        <fullName evidence="5">Uncharacterized protein</fullName>
    </submittedName>
</protein>
<dbReference type="InterPro" id="IPR003703">
    <property type="entry name" value="Acyl_CoA_thio"/>
</dbReference>
<comment type="similarity">
    <text evidence="1">Belongs to the C/M/P thioester hydrolase family.</text>
</comment>
<organism evidence="5 6">
    <name type="scientific">Elsinoe batatas</name>
    <dbReference type="NCBI Taxonomy" id="2601811"/>
    <lineage>
        <taxon>Eukaryota</taxon>
        <taxon>Fungi</taxon>
        <taxon>Dikarya</taxon>
        <taxon>Ascomycota</taxon>
        <taxon>Pezizomycotina</taxon>
        <taxon>Dothideomycetes</taxon>
        <taxon>Dothideomycetidae</taxon>
        <taxon>Myriangiales</taxon>
        <taxon>Elsinoaceae</taxon>
        <taxon>Elsinoe</taxon>
    </lineage>
</organism>
<dbReference type="GO" id="GO:0005782">
    <property type="term" value="C:peroxisomal matrix"/>
    <property type="evidence" value="ECO:0007669"/>
    <property type="project" value="UniProtKB-SubCell"/>
</dbReference>
<dbReference type="InterPro" id="IPR029069">
    <property type="entry name" value="HotDog_dom_sf"/>
</dbReference>
<feature type="domain" description="Acyl-CoA thioesterase-like N-terminal HotDog" evidence="3">
    <location>
        <begin position="29"/>
        <end position="108"/>
    </location>
</feature>
<proteinExistence type="inferred from homology"/>
<evidence type="ECO:0000259" key="3">
    <source>
        <dbReference type="Pfam" id="PF13622"/>
    </source>
</evidence>
<accession>A0A8K0LDW8</accession>
<dbReference type="EMBL" id="JAESVG020000002">
    <property type="protein sequence ID" value="KAG8630428.1"/>
    <property type="molecule type" value="Genomic_DNA"/>
</dbReference>
<dbReference type="InterPro" id="IPR042171">
    <property type="entry name" value="Acyl-CoA_hotdog"/>
</dbReference>
<dbReference type="Pfam" id="PF20789">
    <property type="entry name" value="4HBT_3C"/>
    <property type="match status" value="1"/>
</dbReference>
<keyword evidence="6" id="KW-1185">Reference proteome</keyword>
<dbReference type="GO" id="GO:0006637">
    <property type="term" value="P:acyl-CoA metabolic process"/>
    <property type="evidence" value="ECO:0007669"/>
    <property type="project" value="InterPro"/>
</dbReference>
<evidence type="ECO:0000256" key="1">
    <source>
        <dbReference type="ARBA" id="ARBA00006538"/>
    </source>
</evidence>
<dbReference type="AlphaFoldDB" id="A0A8K0LDW8"/>
<dbReference type="PANTHER" id="PTHR11066:SF35">
    <property type="entry name" value="ACYL-COA THIOESTERASE II"/>
    <property type="match status" value="1"/>
</dbReference>
<feature type="domain" description="Acyl-CoA thioesterase-like C-terminal" evidence="4">
    <location>
        <begin position="204"/>
        <end position="315"/>
    </location>
</feature>
<dbReference type="GO" id="GO:0047617">
    <property type="term" value="F:fatty acyl-CoA hydrolase activity"/>
    <property type="evidence" value="ECO:0007669"/>
    <property type="project" value="InterPro"/>
</dbReference>
<dbReference type="SUPFAM" id="SSF54637">
    <property type="entry name" value="Thioesterase/thiol ester dehydrase-isomerase"/>
    <property type="match status" value="2"/>
</dbReference>
<dbReference type="GO" id="GO:0009062">
    <property type="term" value="P:fatty acid catabolic process"/>
    <property type="evidence" value="ECO:0007669"/>
    <property type="project" value="TreeGrafter"/>
</dbReference>
<keyword evidence="2" id="KW-0378">Hydrolase</keyword>
<evidence type="ECO:0000313" key="5">
    <source>
        <dbReference type="EMBL" id="KAG8630428.1"/>
    </source>
</evidence>
<evidence type="ECO:0000259" key="4">
    <source>
        <dbReference type="Pfam" id="PF20789"/>
    </source>
</evidence>
<comment type="caution">
    <text evidence="5">The sequence shown here is derived from an EMBL/GenBank/DDBJ whole genome shotgun (WGS) entry which is preliminary data.</text>
</comment>
<reference evidence="5" key="1">
    <citation type="submission" date="2021-07" db="EMBL/GenBank/DDBJ databases">
        <title>Elsinoe batatas strain:CRI-CJ2 Genome sequencing and assembly.</title>
        <authorList>
            <person name="Huang L."/>
        </authorList>
    </citation>
    <scope>NUCLEOTIDE SEQUENCE</scope>
    <source>
        <strain evidence="5">CRI-CJ2</strain>
    </source>
</reference>
<dbReference type="Pfam" id="PF13622">
    <property type="entry name" value="4HBT_3"/>
    <property type="match status" value="1"/>
</dbReference>
<evidence type="ECO:0000256" key="2">
    <source>
        <dbReference type="ARBA" id="ARBA00022801"/>
    </source>
</evidence>
<dbReference type="OrthoDB" id="68328at2759"/>
<dbReference type="InterPro" id="IPR049450">
    <property type="entry name" value="ACOT8-like_C"/>
</dbReference>
<dbReference type="CDD" id="cd03445">
    <property type="entry name" value="Thioesterase_II_repeat2"/>
    <property type="match status" value="1"/>
</dbReference>
<dbReference type="CDD" id="cd03444">
    <property type="entry name" value="Thioesterase_II_repeat1"/>
    <property type="match status" value="1"/>
</dbReference>